<dbReference type="Gene3D" id="1.10.10.10">
    <property type="entry name" value="Winged helix-like DNA-binding domain superfamily/Winged helix DNA-binding domain"/>
    <property type="match status" value="1"/>
</dbReference>
<evidence type="ECO:0000256" key="3">
    <source>
        <dbReference type="ARBA" id="ARBA00023082"/>
    </source>
</evidence>
<evidence type="ECO:0000313" key="6">
    <source>
        <dbReference type="EMBL" id="TWU49077.1"/>
    </source>
</evidence>
<dbReference type="InterPro" id="IPR013324">
    <property type="entry name" value="RNA_pol_sigma_r3/r4-like"/>
</dbReference>
<proteinExistence type="inferred from homology"/>
<dbReference type="AlphaFoldDB" id="A0A5C6ELS4"/>
<name>A0A5C6ELS4_9BACT</name>
<dbReference type="Gene3D" id="1.10.1740.10">
    <property type="match status" value="1"/>
</dbReference>
<keyword evidence="2" id="KW-0805">Transcription regulation</keyword>
<organism evidence="6 7">
    <name type="scientific">Rubripirellula reticaptiva</name>
    <dbReference type="NCBI Taxonomy" id="2528013"/>
    <lineage>
        <taxon>Bacteria</taxon>
        <taxon>Pseudomonadati</taxon>
        <taxon>Planctomycetota</taxon>
        <taxon>Planctomycetia</taxon>
        <taxon>Pirellulales</taxon>
        <taxon>Pirellulaceae</taxon>
        <taxon>Rubripirellula</taxon>
    </lineage>
</organism>
<evidence type="ECO:0000259" key="5">
    <source>
        <dbReference type="Pfam" id="PF04542"/>
    </source>
</evidence>
<evidence type="ECO:0000256" key="2">
    <source>
        <dbReference type="ARBA" id="ARBA00023015"/>
    </source>
</evidence>
<dbReference type="InterPro" id="IPR036388">
    <property type="entry name" value="WH-like_DNA-bd_sf"/>
</dbReference>
<evidence type="ECO:0000256" key="1">
    <source>
        <dbReference type="ARBA" id="ARBA00010641"/>
    </source>
</evidence>
<dbReference type="InterPro" id="IPR013325">
    <property type="entry name" value="RNA_pol_sigma_r2"/>
</dbReference>
<protein>
    <submittedName>
        <fullName evidence="6">RNA polymerase sigma factor CnrH</fullName>
    </submittedName>
</protein>
<dbReference type="SUPFAM" id="SSF88659">
    <property type="entry name" value="Sigma3 and sigma4 domains of RNA polymerase sigma factors"/>
    <property type="match status" value="1"/>
</dbReference>
<dbReference type="PANTHER" id="PTHR43133:SF51">
    <property type="entry name" value="RNA POLYMERASE SIGMA FACTOR"/>
    <property type="match status" value="1"/>
</dbReference>
<dbReference type="GO" id="GO:0006352">
    <property type="term" value="P:DNA-templated transcription initiation"/>
    <property type="evidence" value="ECO:0007669"/>
    <property type="project" value="InterPro"/>
</dbReference>
<dbReference type="InterPro" id="IPR039425">
    <property type="entry name" value="RNA_pol_sigma-70-like"/>
</dbReference>
<sequence>MEKRVDETTRQATRQWTLAQPAVSAFVTSVVRDFRDRDDVLQDVAVAVIESFDSYDPNFPFVAWAIGVARNQVRLYLRERRRDRLVFDDDTVASLAIAVAEVAHEESNRMEHLDDCIHSIEGRARLLLKLRYKSDMKPAAIADRVDMTANAVAKALQRVRDRLRKCVDQKHLKTGVS</sequence>
<dbReference type="InterPro" id="IPR014331">
    <property type="entry name" value="RNA_pol_sigma70_ECF_RHOBA"/>
</dbReference>
<accession>A0A5C6ELS4</accession>
<dbReference type="InterPro" id="IPR014284">
    <property type="entry name" value="RNA_pol_sigma-70_dom"/>
</dbReference>
<reference evidence="6 7" key="1">
    <citation type="submission" date="2019-02" db="EMBL/GenBank/DDBJ databases">
        <title>Deep-cultivation of Planctomycetes and their phenomic and genomic characterization uncovers novel biology.</title>
        <authorList>
            <person name="Wiegand S."/>
            <person name="Jogler M."/>
            <person name="Boedeker C."/>
            <person name="Pinto D."/>
            <person name="Vollmers J."/>
            <person name="Rivas-Marin E."/>
            <person name="Kohn T."/>
            <person name="Peeters S.H."/>
            <person name="Heuer A."/>
            <person name="Rast P."/>
            <person name="Oberbeckmann S."/>
            <person name="Bunk B."/>
            <person name="Jeske O."/>
            <person name="Meyerdierks A."/>
            <person name="Storesund J.E."/>
            <person name="Kallscheuer N."/>
            <person name="Luecker S."/>
            <person name="Lage O.M."/>
            <person name="Pohl T."/>
            <person name="Merkel B.J."/>
            <person name="Hornburger P."/>
            <person name="Mueller R.-W."/>
            <person name="Bruemmer F."/>
            <person name="Labrenz M."/>
            <person name="Spormann A.M."/>
            <person name="Op Den Camp H."/>
            <person name="Overmann J."/>
            <person name="Amann R."/>
            <person name="Jetten M.S.M."/>
            <person name="Mascher T."/>
            <person name="Medema M.H."/>
            <person name="Devos D.P."/>
            <person name="Kaster A.-K."/>
            <person name="Ovreas L."/>
            <person name="Rohde M."/>
            <person name="Galperin M.Y."/>
            <person name="Jogler C."/>
        </authorList>
    </citation>
    <scope>NUCLEOTIDE SEQUENCE [LARGE SCALE GENOMIC DNA]</scope>
    <source>
        <strain evidence="6 7">Poly59</strain>
    </source>
</reference>
<dbReference type="PANTHER" id="PTHR43133">
    <property type="entry name" value="RNA POLYMERASE ECF-TYPE SIGMA FACTO"/>
    <property type="match status" value="1"/>
</dbReference>
<keyword evidence="3" id="KW-0731">Sigma factor</keyword>
<dbReference type="EMBL" id="SJPX01000004">
    <property type="protein sequence ID" value="TWU49077.1"/>
    <property type="molecule type" value="Genomic_DNA"/>
</dbReference>
<comment type="caution">
    <text evidence="6">The sequence shown here is derived from an EMBL/GenBank/DDBJ whole genome shotgun (WGS) entry which is preliminary data.</text>
</comment>
<gene>
    <name evidence="6" type="primary">cnrH</name>
    <name evidence="6" type="ORF">Poly59_36900</name>
</gene>
<dbReference type="NCBIfam" id="TIGR02937">
    <property type="entry name" value="sigma70-ECF"/>
    <property type="match status" value="1"/>
</dbReference>
<dbReference type="SUPFAM" id="SSF88946">
    <property type="entry name" value="Sigma2 domain of RNA polymerase sigma factors"/>
    <property type="match status" value="1"/>
</dbReference>
<evidence type="ECO:0000313" key="7">
    <source>
        <dbReference type="Proteomes" id="UP000317977"/>
    </source>
</evidence>
<keyword evidence="4" id="KW-0804">Transcription</keyword>
<dbReference type="GO" id="GO:0016987">
    <property type="term" value="F:sigma factor activity"/>
    <property type="evidence" value="ECO:0007669"/>
    <property type="project" value="UniProtKB-KW"/>
</dbReference>
<dbReference type="NCBIfam" id="TIGR02989">
    <property type="entry name" value="Sig-70_gvs1"/>
    <property type="match status" value="1"/>
</dbReference>
<comment type="similarity">
    <text evidence="1">Belongs to the sigma-70 factor family. ECF subfamily.</text>
</comment>
<dbReference type="Proteomes" id="UP000317977">
    <property type="component" value="Unassembled WGS sequence"/>
</dbReference>
<dbReference type="InterPro" id="IPR007627">
    <property type="entry name" value="RNA_pol_sigma70_r2"/>
</dbReference>
<dbReference type="Pfam" id="PF04542">
    <property type="entry name" value="Sigma70_r2"/>
    <property type="match status" value="1"/>
</dbReference>
<evidence type="ECO:0000256" key="4">
    <source>
        <dbReference type="ARBA" id="ARBA00023163"/>
    </source>
</evidence>
<feature type="domain" description="RNA polymerase sigma-70 region 2" evidence="5">
    <location>
        <begin position="20"/>
        <end position="82"/>
    </location>
</feature>
<keyword evidence="7" id="KW-1185">Reference proteome</keyword>